<feature type="region of interest" description="Disordered" evidence="1">
    <location>
        <begin position="59"/>
        <end position="78"/>
    </location>
</feature>
<evidence type="ECO:0000313" key="3">
    <source>
        <dbReference type="Proteomes" id="UP000006813"/>
    </source>
</evidence>
<dbReference type="EMBL" id="JH169543">
    <property type="protein sequence ID" value="EHB07020.1"/>
    <property type="molecule type" value="Genomic_DNA"/>
</dbReference>
<organism evidence="2 3">
    <name type="scientific">Heterocephalus glaber</name>
    <name type="common">Naked mole rat</name>
    <dbReference type="NCBI Taxonomy" id="10181"/>
    <lineage>
        <taxon>Eukaryota</taxon>
        <taxon>Metazoa</taxon>
        <taxon>Chordata</taxon>
        <taxon>Craniata</taxon>
        <taxon>Vertebrata</taxon>
        <taxon>Euteleostomi</taxon>
        <taxon>Mammalia</taxon>
        <taxon>Eutheria</taxon>
        <taxon>Euarchontoglires</taxon>
        <taxon>Glires</taxon>
        <taxon>Rodentia</taxon>
        <taxon>Hystricomorpha</taxon>
        <taxon>Bathyergidae</taxon>
        <taxon>Heterocephalus</taxon>
    </lineage>
</organism>
<dbReference type="InParanoid" id="G5BCK9"/>
<protein>
    <submittedName>
        <fullName evidence="2">Myosin light chain 5</fullName>
    </submittedName>
</protein>
<evidence type="ECO:0000313" key="2">
    <source>
        <dbReference type="EMBL" id="EHB07020.1"/>
    </source>
</evidence>
<name>G5BCK9_HETGA</name>
<proteinExistence type="predicted"/>
<accession>G5BCK9</accession>
<sequence>MDKEDPKDTYTSLGKTNMKDDKLDTMLKEASGPALGVSTLSVNGLCIKQLLMSQADKMAATEVSAPHPTLPASADQAW</sequence>
<dbReference type="STRING" id="10181.G5BCK9"/>
<reference evidence="2 3" key="1">
    <citation type="journal article" date="2011" name="Nature">
        <title>Genome sequencing reveals insights into physiology and longevity of the naked mole rat.</title>
        <authorList>
            <person name="Kim E.B."/>
            <person name="Fang X."/>
            <person name="Fushan A.A."/>
            <person name="Huang Z."/>
            <person name="Lobanov A.V."/>
            <person name="Han L."/>
            <person name="Marino S.M."/>
            <person name="Sun X."/>
            <person name="Turanov A.A."/>
            <person name="Yang P."/>
            <person name="Yim S.H."/>
            <person name="Zhao X."/>
            <person name="Kasaikina M.V."/>
            <person name="Stoletzki N."/>
            <person name="Peng C."/>
            <person name="Polak P."/>
            <person name="Xiong Z."/>
            <person name="Kiezun A."/>
            <person name="Zhu Y."/>
            <person name="Chen Y."/>
            <person name="Kryukov G.V."/>
            <person name="Zhang Q."/>
            <person name="Peshkin L."/>
            <person name="Yang L."/>
            <person name="Bronson R.T."/>
            <person name="Buffenstein R."/>
            <person name="Wang B."/>
            <person name="Han C."/>
            <person name="Li Q."/>
            <person name="Chen L."/>
            <person name="Zhao W."/>
            <person name="Sunyaev S.R."/>
            <person name="Park T.J."/>
            <person name="Zhang G."/>
            <person name="Wang J."/>
            <person name="Gladyshev V.N."/>
        </authorList>
    </citation>
    <scope>NUCLEOTIDE SEQUENCE [LARGE SCALE GENOMIC DNA]</scope>
</reference>
<dbReference type="Proteomes" id="UP000006813">
    <property type="component" value="Unassembled WGS sequence"/>
</dbReference>
<evidence type="ECO:0000256" key="1">
    <source>
        <dbReference type="SAM" id="MobiDB-lite"/>
    </source>
</evidence>
<dbReference type="eggNOG" id="KOG0031">
    <property type="taxonomic scope" value="Eukaryota"/>
</dbReference>
<gene>
    <name evidence="2" type="ORF">GW7_18977</name>
</gene>
<dbReference type="AlphaFoldDB" id="G5BCK9"/>